<organism evidence="2 3">
    <name type="scientific">Tothia fuscella</name>
    <dbReference type="NCBI Taxonomy" id="1048955"/>
    <lineage>
        <taxon>Eukaryota</taxon>
        <taxon>Fungi</taxon>
        <taxon>Dikarya</taxon>
        <taxon>Ascomycota</taxon>
        <taxon>Pezizomycotina</taxon>
        <taxon>Dothideomycetes</taxon>
        <taxon>Pleosporomycetidae</taxon>
        <taxon>Venturiales</taxon>
        <taxon>Cylindrosympodiaceae</taxon>
        <taxon>Tothia</taxon>
    </lineage>
</organism>
<dbReference type="Proteomes" id="UP000800235">
    <property type="component" value="Unassembled WGS sequence"/>
</dbReference>
<comment type="caution">
    <text evidence="2">The sequence shown here is derived from an EMBL/GenBank/DDBJ whole genome shotgun (WGS) entry which is preliminary data.</text>
</comment>
<feature type="region of interest" description="Disordered" evidence="1">
    <location>
        <begin position="76"/>
        <end position="107"/>
    </location>
</feature>
<feature type="compositionally biased region" description="Basic and acidic residues" evidence="1">
    <location>
        <begin position="98"/>
        <end position="107"/>
    </location>
</feature>
<feature type="region of interest" description="Disordered" evidence="1">
    <location>
        <begin position="123"/>
        <end position="210"/>
    </location>
</feature>
<keyword evidence="3" id="KW-1185">Reference proteome</keyword>
<reference evidence="2" key="1">
    <citation type="journal article" date="2020" name="Stud. Mycol.">
        <title>101 Dothideomycetes genomes: a test case for predicting lifestyles and emergence of pathogens.</title>
        <authorList>
            <person name="Haridas S."/>
            <person name="Albert R."/>
            <person name="Binder M."/>
            <person name="Bloem J."/>
            <person name="Labutti K."/>
            <person name="Salamov A."/>
            <person name="Andreopoulos B."/>
            <person name="Baker S."/>
            <person name="Barry K."/>
            <person name="Bills G."/>
            <person name="Bluhm B."/>
            <person name="Cannon C."/>
            <person name="Castanera R."/>
            <person name="Culley D."/>
            <person name="Daum C."/>
            <person name="Ezra D."/>
            <person name="Gonzalez J."/>
            <person name="Henrissat B."/>
            <person name="Kuo A."/>
            <person name="Liang C."/>
            <person name="Lipzen A."/>
            <person name="Lutzoni F."/>
            <person name="Magnuson J."/>
            <person name="Mondo S."/>
            <person name="Nolan M."/>
            <person name="Ohm R."/>
            <person name="Pangilinan J."/>
            <person name="Park H.-J."/>
            <person name="Ramirez L."/>
            <person name="Alfaro M."/>
            <person name="Sun H."/>
            <person name="Tritt A."/>
            <person name="Yoshinaga Y."/>
            <person name="Zwiers L.-H."/>
            <person name="Turgeon B."/>
            <person name="Goodwin S."/>
            <person name="Spatafora J."/>
            <person name="Crous P."/>
            <person name="Grigoriev I."/>
        </authorList>
    </citation>
    <scope>NUCLEOTIDE SEQUENCE</scope>
    <source>
        <strain evidence="2">CBS 130266</strain>
    </source>
</reference>
<name>A0A9P4TY00_9PEZI</name>
<accession>A0A9P4TY00</accession>
<sequence>MASHTENMSEDEKNYQEARKLLDEERWDDCIQAYQRAQAEGVWAAARYLCPTGEDLEADRALIEIRDALDKLRDAQIEDAPKDPKPWYTMTEEEMETNDSRSSDVEADKYEDFEALAEVEKELGYGAESSNTASDGTAVGKSESAASDIAATPMVAMGSMRLPSRPKTLSRRHNTAGARHAQEFSRNKSPVRKSVFSLDWQQPKSKPPPS</sequence>
<feature type="compositionally biased region" description="Basic and acidic residues" evidence="1">
    <location>
        <begin position="76"/>
        <end position="85"/>
    </location>
</feature>
<protein>
    <submittedName>
        <fullName evidence="2">Uncharacterized protein</fullName>
    </submittedName>
</protein>
<dbReference type="EMBL" id="MU007044">
    <property type="protein sequence ID" value="KAF2429786.1"/>
    <property type="molecule type" value="Genomic_DNA"/>
</dbReference>
<proteinExistence type="predicted"/>
<evidence type="ECO:0000313" key="2">
    <source>
        <dbReference type="EMBL" id="KAF2429786.1"/>
    </source>
</evidence>
<gene>
    <name evidence="2" type="ORF">EJ08DRAFT_698052</name>
</gene>
<dbReference type="AlphaFoldDB" id="A0A9P4TY00"/>
<evidence type="ECO:0000256" key="1">
    <source>
        <dbReference type="SAM" id="MobiDB-lite"/>
    </source>
</evidence>
<evidence type="ECO:0000313" key="3">
    <source>
        <dbReference type="Proteomes" id="UP000800235"/>
    </source>
</evidence>